<evidence type="ECO:0000313" key="1">
    <source>
        <dbReference type="EMBL" id="TGN02897.1"/>
    </source>
</evidence>
<dbReference type="AlphaFoldDB" id="A0A4Z1ARK2"/>
<organism evidence="1 2">
    <name type="scientific">Leptospira dzoumogneensis</name>
    <dbReference type="NCBI Taxonomy" id="2484904"/>
    <lineage>
        <taxon>Bacteria</taxon>
        <taxon>Pseudomonadati</taxon>
        <taxon>Spirochaetota</taxon>
        <taxon>Spirochaetia</taxon>
        <taxon>Leptospirales</taxon>
        <taxon>Leptospiraceae</taxon>
        <taxon>Leptospira</taxon>
    </lineage>
</organism>
<protein>
    <submittedName>
        <fullName evidence="1">Uncharacterized protein</fullName>
    </submittedName>
</protein>
<gene>
    <name evidence="1" type="ORF">EHR06_02490</name>
</gene>
<keyword evidence="2" id="KW-1185">Reference proteome</keyword>
<dbReference type="Proteomes" id="UP000297241">
    <property type="component" value="Unassembled WGS sequence"/>
</dbReference>
<dbReference type="EMBL" id="RQHS01000005">
    <property type="protein sequence ID" value="TGN02897.1"/>
    <property type="molecule type" value="Genomic_DNA"/>
</dbReference>
<comment type="caution">
    <text evidence="1">The sequence shown here is derived from an EMBL/GenBank/DDBJ whole genome shotgun (WGS) entry which is preliminary data.</text>
</comment>
<sequence>MKYNEWVYDVMRKIFFTFVFCFSILFGSSLQADTDSSGSSLISSFLDLFGINSSAASFPYSSESGSDYSGTDANKNVKKYWNLRNKLRKNFIKLSTDKGGCLPMEEVKISLNDPNYRLGKWGDSTIKLGWYLGVLGSELHMLSRPDSYPGYGEVNDIQNTIRELFCAFITLERLDRFGEQSIWEVHPVNVAKYPGTEGYQWPDTPGFFVRDDVPFNVMRDLGLNGAEGDYQTWIGDQVFPTPPYNREMSQDQVVHLLLGLAIVKHLVPFTYSYQGMNFQHQAQIYARRLVDYMYAGQNQTYEILGIPVGETNVSWLIVNPVSPKVNWFGSCPLCMGWFDPFHPVDPDHMGQVTRGADARFFSAGFNLAGSWISGKSWNVNPQYLVAWGGLSQSAVFTTPDNAHMVMALASIGNGWGQATQDLLVAQAAQHDFYLYPLLHSILHYGGSISAFLESKTLSFLNSAPWSGTGTEFGSDSGWASENRFIRNKDIHNQKSIFPIESHGLDYLLLHNLFFIAKPNQYYGVTPNQQPNSVPDFSVPNWPVPPSYKLPPIGYTVAGTPTYLNTCTASTSVDIPITIEWDDPHGNRESVAILLDAQPSSGNGIVTSTGTKNRFIYHGKFWGQWWWEDTVRFRLLDEDGNSTYLTALIGYPGAIAAPPNLGAVGSPTRVVVNGWFAGVPLYGTIEMEFQVYAIDPNCTPPKPSAWIISGVRNAVAYPISPLRFKAIVGWTILSLHGNAGVTLQAATSVGTTGTQEVQINW</sequence>
<dbReference type="RefSeq" id="WP_135755567.1">
    <property type="nucleotide sequence ID" value="NZ_RQHS01000005.1"/>
</dbReference>
<dbReference type="OrthoDB" id="336364at2"/>
<accession>A0A4Z1ARK2</accession>
<name>A0A4Z1ARK2_9LEPT</name>
<evidence type="ECO:0000313" key="2">
    <source>
        <dbReference type="Proteomes" id="UP000297241"/>
    </source>
</evidence>
<reference evidence="1" key="1">
    <citation type="journal article" date="2019" name="PLoS Negl. Trop. Dis.">
        <title>Revisiting the worldwide diversity of Leptospira species in the environment.</title>
        <authorList>
            <person name="Vincent A.T."/>
            <person name="Schiettekatte O."/>
            <person name="Bourhy P."/>
            <person name="Veyrier F.J."/>
            <person name="Picardeau M."/>
        </authorList>
    </citation>
    <scope>NUCLEOTIDE SEQUENCE [LARGE SCALE GENOMIC DNA]</scope>
    <source>
        <strain evidence="1">201601113</strain>
    </source>
</reference>
<proteinExistence type="predicted"/>